<keyword evidence="1" id="KW-0472">Membrane</keyword>
<keyword evidence="3" id="KW-1185">Reference proteome</keyword>
<proteinExistence type="predicted"/>
<evidence type="ECO:0000256" key="1">
    <source>
        <dbReference type="SAM" id="Phobius"/>
    </source>
</evidence>
<name>A0ABP9ASA3_9GAMM</name>
<keyword evidence="1" id="KW-1133">Transmembrane helix</keyword>
<evidence type="ECO:0008006" key="4">
    <source>
        <dbReference type="Google" id="ProtNLM"/>
    </source>
</evidence>
<feature type="transmembrane region" description="Helical" evidence="1">
    <location>
        <begin position="57"/>
        <end position="77"/>
    </location>
</feature>
<accession>A0ABP9ASA3</accession>
<dbReference type="Proteomes" id="UP001499959">
    <property type="component" value="Unassembled WGS sequence"/>
</dbReference>
<organism evidence="2 3">
    <name type="scientific">Lysobacter hankyongensis</name>
    <dbReference type="NCBI Taxonomy" id="1176535"/>
    <lineage>
        <taxon>Bacteria</taxon>
        <taxon>Pseudomonadati</taxon>
        <taxon>Pseudomonadota</taxon>
        <taxon>Gammaproteobacteria</taxon>
        <taxon>Lysobacterales</taxon>
        <taxon>Lysobacteraceae</taxon>
        <taxon>Lysobacter</taxon>
    </lineage>
</organism>
<feature type="transmembrane region" description="Helical" evidence="1">
    <location>
        <begin position="89"/>
        <end position="107"/>
    </location>
</feature>
<sequence length="114" mass="12520">MNCWRHRDRVAVGVCTACGKGLCSEACGHDDGAIGLHCDEACAAHLRRRGARGDAPVGVVWSMLLVALGLALLYYGWHQTEWSLSVPNLLGMLFLWYGVVLLLQRFAQRRAPSP</sequence>
<reference evidence="3" key="1">
    <citation type="journal article" date="2019" name="Int. J. Syst. Evol. Microbiol.">
        <title>The Global Catalogue of Microorganisms (GCM) 10K type strain sequencing project: providing services to taxonomists for standard genome sequencing and annotation.</title>
        <authorList>
            <consortium name="The Broad Institute Genomics Platform"/>
            <consortium name="The Broad Institute Genome Sequencing Center for Infectious Disease"/>
            <person name="Wu L."/>
            <person name="Ma J."/>
        </authorList>
    </citation>
    <scope>NUCLEOTIDE SEQUENCE [LARGE SCALE GENOMIC DNA]</scope>
    <source>
        <strain evidence="3">JCM 18204</strain>
    </source>
</reference>
<dbReference type="EMBL" id="BAABJE010000001">
    <property type="protein sequence ID" value="GAA4784404.1"/>
    <property type="molecule type" value="Genomic_DNA"/>
</dbReference>
<comment type="caution">
    <text evidence="2">The sequence shown here is derived from an EMBL/GenBank/DDBJ whole genome shotgun (WGS) entry which is preliminary data.</text>
</comment>
<protein>
    <recommendedName>
        <fullName evidence="4">B box-type domain-containing protein</fullName>
    </recommendedName>
</protein>
<dbReference type="RefSeq" id="WP_345301814.1">
    <property type="nucleotide sequence ID" value="NZ_BAABJE010000001.1"/>
</dbReference>
<evidence type="ECO:0000313" key="2">
    <source>
        <dbReference type="EMBL" id="GAA4784404.1"/>
    </source>
</evidence>
<gene>
    <name evidence="2" type="ORF">GCM10023307_06410</name>
</gene>
<evidence type="ECO:0000313" key="3">
    <source>
        <dbReference type="Proteomes" id="UP001499959"/>
    </source>
</evidence>
<keyword evidence="1" id="KW-0812">Transmembrane</keyword>